<sequence length="247" mass="27859">MEREEQEWIESPDGWGTKEVCRANDDDGDGCIDLFGNDDPNEYFTFTIQLDSGTTKTLQLHGFKLDSEETDRSTGVTLWQAAPRLASFLQIHPEVCRGKSVLELGAGLGLCGITAHYLGAQSVMMTDGDTQTLQQMRENVRQNCDDNHISCRQLIWGSPHMENFVIQQGKYDTVVGADVIYTHDSVQPLLDTVACLLERPHGQFVLSRFSKWNNVDDEIVIDAAKQRHLTCTRPSEGIFIFQWDEIC</sequence>
<comment type="caution">
    <text evidence="1">The sequence shown here is derived from an EMBL/GenBank/DDBJ whole genome shotgun (WGS) entry which is preliminary data.</text>
</comment>
<accession>A0ABD3MGZ2</accession>
<dbReference type="Gene3D" id="3.40.50.150">
    <property type="entry name" value="Vaccinia Virus protein VP39"/>
    <property type="match status" value="1"/>
</dbReference>
<gene>
    <name evidence="1" type="ORF">ACHAWU_001594</name>
</gene>
<dbReference type="EMBL" id="JALLBG020000140">
    <property type="protein sequence ID" value="KAL3762143.1"/>
    <property type="molecule type" value="Genomic_DNA"/>
</dbReference>
<dbReference type="CDD" id="cd02440">
    <property type="entry name" value="AdoMet_MTases"/>
    <property type="match status" value="1"/>
</dbReference>
<dbReference type="SUPFAM" id="SSF53335">
    <property type="entry name" value="S-adenosyl-L-methionine-dependent methyltransferases"/>
    <property type="match status" value="1"/>
</dbReference>
<proteinExistence type="predicted"/>
<dbReference type="Proteomes" id="UP001530293">
    <property type="component" value="Unassembled WGS sequence"/>
</dbReference>
<protein>
    <submittedName>
        <fullName evidence="1">Uncharacterized protein</fullName>
    </submittedName>
</protein>
<evidence type="ECO:0000313" key="2">
    <source>
        <dbReference type="Proteomes" id="UP001530293"/>
    </source>
</evidence>
<dbReference type="Pfam" id="PF10294">
    <property type="entry name" value="Methyltransf_16"/>
    <property type="match status" value="1"/>
</dbReference>
<dbReference type="InterPro" id="IPR019410">
    <property type="entry name" value="Methyltransf_16"/>
</dbReference>
<keyword evidence="2" id="KW-1185">Reference proteome</keyword>
<dbReference type="PANTHER" id="PTHR14614:SF132">
    <property type="entry name" value="PROTEIN-LYSINE METHYLTRANSFERASE C42C1.13"/>
    <property type="match status" value="1"/>
</dbReference>
<reference evidence="1 2" key="1">
    <citation type="submission" date="2024-10" db="EMBL/GenBank/DDBJ databases">
        <title>Updated reference genomes for cyclostephanoid diatoms.</title>
        <authorList>
            <person name="Roberts W.R."/>
            <person name="Alverson A.J."/>
        </authorList>
    </citation>
    <scope>NUCLEOTIDE SEQUENCE [LARGE SCALE GENOMIC DNA]</scope>
    <source>
        <strain evidence="1 2">AJA232-27</strain>
    </source>
</reference>
<dbReference type="InterPro" id="IPR029063">
    <property type="entry name" value="SAM-dependent_MTases_sf"/>
</dbReference>
<name>A0ABD3MGZ2_9STRA</name>
<organism evidence="1 2">
    <name type="scientific">Discostella pseudostelligera</name>
    <dbReference type="NCBI Taxonomy" id="259834"/>
    <lineage>
        <taxon>Eukaryota</taxon>
        <taxon>Sar</taxon>
        <taxon>Stramenopiles</taxon>
        <taxon>Ochrophyta</taxon>
        <taxon>Bacillariophyta</taxon>
        <taxon>Coscinodiscophyceae</taxon>
        <taxon>Thalassiosirophycidae</taxon>
        <taxon>Stephanodiscales</taxon>
        <taxon>Stephanodiscaceae</taxon>
        <taxon>Discostella</taxon>
    </lineage>
</organism>
<dbReference type="PANTHER" id="PTHR14614">
    <property type="entry name" value="HEPATOCELLULAR CARCINOMA-ASSOCIATED ANTIGEN"/>
    <property type="match status" value="1"/>
</dbReference>
<evidence type="ECO:0000313" key="1">
    <source>
        <dbReference type="EMBL" id="KAL3762143.1"/>
    </source>
</evidence>
<dbReference type="AlphaFoldDB" id="A0ABD3MGZ2"/>